<dbReference type="PRINTS" id="PR00328">
    <property type="entry name" value="SAR1GTPBP"/>
</dbReference>
<dbReference type="PANTHER" id="PTHR11711">
    <property type="entry name" value="ADP RIBOSYLATION FACTOR-RELATED"/>
    <property type="match status" value="1"/>
</dbReference>
<evidence type="ECO:0000256" key="5">
    <source>
        <dbReference type="ARBA" id="ARBA00054648"/>
    </source>
</evidence>
<comment type="caution">
    <text evidence="10">The sequence shown here is derived from an EMBL/GenBank/DDBJ whole genome shotgun (WGS) entry which is preliminary data.</text>
</comment>
<dbReference type="SMART" id="SM00177">
    <property type="entry name" value="ARF"/>
    <property type="match status" value="1"/>
</dbReference>
<gene>
    <name evidence="10" type="ORF">MGAL_10B033488</name>
</gene>
<dbReference type="GO" id="GO:0005525">
    <property type="term" value="F:GTP binding"/>
    <property type="evidence" value="ECO:0007669"/>
    <property type="project" value="UniProtKB-KW"/>
</dbReference>
<evidence type="ECO:0000256" key="3">
    <source>
        <dbReference type="ARBA" id="ARBA00023134"/>
    </source>
</evidence>
<dbReference type="AlphaFoldDB" id="A0A8B6EIP7"/>
<dbReference type="SUPFAM" id="SSF52540">
    <property type="entry name" value="P-loop containing nucleoside triphosphate hydrolases"/>
    <property type="match status" value="1"/>
</dbReference>
<feature type="binding site" evidence="8">
    <location>
        <position position="38"/>
    </location>
    <ligand>
        <name>Mg(2+)</name>
        <dbReference type="ChEBI" id="CHEBI:18420"/>
    </ligand>
</feature>
<keyword evidence="2 7" id="KW-0547">Nucleotide-binding</keyword>
<evidence type="ECO:0000313" key="11">
    <source>
        <dbReference type="Proteomes" id="UP000596742"/>
    </source>
</evidence>
<feature type="binding site" evidence="7">
    <location>
        <begin position="14"/>
        <end position="21"/>
    </location>
    <ligand>
        <name>GTP</name>
        <dbReference type="ChEBI" id="CHEBI:37565"/>
    </ligand>
</feature>
<comment type="similarity">
    <text evidence="9">Belongs to the small GTPase superfamily. Arf family.</text>
</comment>
<dbReference type="OrthoDB" id="2011769at2759"/>
<dbReference type="GO" id="GO:0003924">
    <property type="term" value="F:GTPase activity"/>
    <property type="evidence" value="ECO:0007669"/>
    <property type="project" value="InterPro"/>
</dbReference>
<keyword evidence="8" id="KW-0479">Metal-binding</keyword>
<keyword evidence="8" id="KW-0460">Magnesium</keyword>
<dbReference type="PROSITE" id="PS51419">
    <property type="entry name" value="RAB"/>
    <property type="match status" value="1"/>
</dbReference>
<keyword evidence="11" id="KW-1185">Reference proteome</keyword>
<dbReference type="InterPro" id="IPR027417">
    <property type="entry name" value="P-loop_NTPase"/>
</dbReference>
<feature type="binding site" evidence="8">
    <location>
        <position position="21"/>
    </location>
    <ligand>
        <name>Mg(2+)</name>
        <dbReference type="ChEBI" id="CHEBI:18420"/>
    </ligand>
</feature>
<name>A0A8B6EIP7_MYTGA</name>
<evidence type="ECO:0000256" key="9">
    <source>
        <dbReference type="RuleBase" id="RU003925"/>
    </source>
</evidence>
<dbReference type="GO" id="GO:0046872">
    <property type="term" value="F:metal ion binding"/>
    <property type="evidence" value="ECO:0007669"/>
    <property type="project" value="UniProtKB-KW"/>
</dbReference>
<reference evidence="10" key="1">
    <citation type="submission" date="2018-11" db="EMBL/GenBank/DDBJ databases">
        <authorList>
            <person name="Alioto T."/>
            <person name="Alioto T."/>
        </authorList>
    </citation>
    <scope>NUCLEOTIDE SEQUENCE</scope>
</reference>
<dbReference type="InterPro" id="IPR006689">
    <property type="entry name" value="Small_GTPase_ARF/SAR"/>
</dbReference>
<dbReference type="Gene3D" id="3.40.50.300">
    <property type="entry name" value="P-loop containing nucleotide triphosphate hydrolases"/>
    <property type="match status" value="1"/>
</dbReference>
<keyword evidence="4" id="KW-0449">Lipoprotein</keyword>
<dbReference type="Proteomes" id="UP000596742">
    <property type="component" value="Unassembled WGS sequence"/>
</dbReference>
<evidence type="ECO:0000256" key="8">
    <source>
        <dbReference type="PIRSR" id="PIRSR606689-2"/>
    </source>
</evidence>
<dbReference type="InterPro" id="IPR005225">
    <property type="entry name" value="Small_GTP-bd"/>
</dbReference>
<dbReference type="NCBIfam" id="TIGR00231">
    <property type="entry name" value="small_GTP"/>
    <property type="match status" value="1"/>
</dbReference>
<dbReference type="FunFam" id="3.40.50.300:FF:000898">
    <property type="entry name" value="ADP-ribosylation factor-like protein 11"/>
    <property type="match status" value="1"/>
</dbReference>
<keyword evidence="1" id="KW-0519">Myristate</keyword>
<keyword evidence="3 7" id="KW-0342">GTP-binding</keyword>
<evidence type="ECO:0000256" key="1">
    <source>
        <dbReference type="ARBA" id="ARBA00022707"/>
    </source>
</evidence>
<organism evidence="10 11">
    <name type="scientific">Mytilus galloprovincialis</name>
    <name type="common">Mediterranean mussel</name>
    <dbReference type="NCBI Taxonomy" id="29158"/>
    <lineage>
        <taxon>Eukaryota</taxon>
        <taxon>Metazoa</taxon>
        <taxon>Spiralia</taxon>
        <taxon>Lophotrochozoa</taxon>
        <taxon>Mollusca</taxon>
        <taxon>Bivalvia</taxon>
        <taxon>Autobranchia</taxon>
        <taxon>Pteriomorphia</taxon>
        <taxon>Mytilida</taxon>
        <taxon>Mytiloidea</taxon>
        <taxon>Mytilidae</taxon>
        <taxon>Mytilinae</taxon>
        <taxon>Mytilus</taxon>
    </lineage>
</organism>
<dbReference type="PROSITE" id="PS51417">
    <property type="entry name" value="ARF"/>
    <property type="match status" value="1"/>
</dbReference>
<evidence type="ECO:0000313" key="10">
    <source>
        <dbReference type="EMBL" id="VDI34525.1"/>
    </source>
</evidence>
<accession>A0A8B6EIP7</accession>
<protein>
    <recommendedName>
        <fullName evidence="6">ADP-ribosylation factor-like protein 11</fullName>
    </recommendedName>
</protein>
<comment type="function">
    <text evidence="5">May play a role in apoptosis. May act as a tumor suppressor.</text>
</comment>
<dbReference type="SMART" id="SM00175">
    <property type="entry name" value="RAB"/>
    <property type="match status" value="1"/>
</dbReference>
<dbReference type="EMBL" id="UYJE01005154">
    <property type="protein sequence ID" value="VDI34525.1"/>
    <property type="molecule type" value="Genomic_DNA"/>
</dbReference>
<feature type="binding site" evidence="7">
    <location>
        <position position="65"/>
    </location>
    <ligand>
        <name>GTP</name>
        <dbReference type="ChEBI" id="CHEBI:37565"/>
    </ligand>
</feature>
<sequence length="183" mass="20282">MGGSSSAVQLTMIGLDQSGKTTLLYRLKYDQFTNTTPTIGFNCEKVKCETGTAKGTTFTIWDIGGADKTRPLWRAYIRSSEGIIFVVDSVDKERIEEAKLELTKLIRCSDNQGLPILVIANKQDMPGSLDPVTVEKQLGLHELPPSQLWTLLGACAITGEGLSDAIEAMYELVLKRRRMKKKR</sequence>
<proteinExistence type="inferred from homology"/>
<evidence type="ECO:0000256" key="6">
    <source>
        <dbReference type="ARBA" id="ARBA00072409"/>
    </source>
</evidence>
<evidence type="ECO:0000256" key="2">
    <source>
        <dbReference type="ARBA" id="ARBA00022741"/>
    </source>
</evidence>
<evidence type="ECO:0000256" key="4">
    <source>
        <dbReference type="ARBA" id="ARBA00023288"/>
    </source>
</evidence>
<feature type="binding site" evidence="7">
    <location>
        <begin position="121"/>
        <end position="124"/>
    </location>
    <ligand>
        <name>GTP</name>
        <dbReference type="ChEBI" id="CHEBI:37565"/>
    </ligand>
</feature>
<dbReference type="Pfam" id="PF00025">
    <property type="entry name" value="Arf"/>
    <property type="match status" value="1"/>
</dbReference>
<dbReference type="SMART" id="SM00178">
    <property type="entry name" value="SAR"/>
    <property type="match status" value="1"/>
</dbReference>
<evidence type="ECO:0000256" key="7">
    <source>
        <dbReference type="PIRSR" id="PIRSR606689-1"/>
    </source>
</evidence>
<dbReference type="InterPro" id="IPR024156">
    <property type="entry name" value="Small_GTPase_ARF"/>
</dbReference>